<dbReference type="Proteomes" id="UP000054771">
    <property type="component" value="Unassembled WGS sequence"/>
</dbReference>
<name>A0A0U5GV46_ASPCI</name>
<dbReference type="AlphaFoldDB" id="A0A0U5GV46"/>
<protein>
    <submittedName>
        <fullName evidence="1">Uncharacterized protein</fullName>
    </submittedName>
</protein>
<reference evidence="2" key="1">
    <citation type="journal article" date="2016" name="Genome Announc.">
        <title>Draft genome sequences of fungus Aspergillus calidoustus.</title>
        <authorList>
            <person name="Horn F."/>
            <person name="Linde J."/>
            <person name="Mattern D.J."/>
            <person name="Walther G."/>
            <person name="Guthke R."/>
            <person name="Scherlach K."/>
            <person name="Martin K."/>
            <person name="Brakhage A.A."/>
            <person name="Petzke L."/>
            <person name="Valiante V."/>
        </authorList>
    </citation>
    <scope>NUCLEOTIDE SEQUENCE [LARGE SCALE GENOMIC DNA]</scope>
    <source>
        <strain evidence="2">SF006504</strain>
    </source>
</reference>
<evidence type="ECO:0000313" key="1">
    <source>
        <dbReference type="EMBL" id="CEN62676.1"/>
    </source>
</evidence>
<evidence type="ECO:0000313" key="2">
    <source>
        <dbReference type="Proteomes" id="UP000054771"/>
    </source>
</evidence>
<gene>
    <name evidence="1" type="ORF">ASPCAL09308</name>
</gene>
<proteinExistence type="predicted"/>
<keyword evidence="2" id="KW-1185">Reference proteome</keyword>
<sequence>MLMTRNQTRWFKVLEGTLLGNIQLRKYPLKNIHARTASTTLDLRQKMLLIPETISPRKPGEKRRSILTGRLWASL</sequence>
<dbReference type="EMBL" id="CDMC01000007">
    <property type="protein sequence ID" value="CEN62676.1"/>
    <property type="molecule type" value="Genomic_DNA"/>
</dbReference>
<organism evidence="1 2">
    <name type="scientific">Aspergillus calidoustus</name>
    <dbReference type="NCBI Taxonomy" id="454130"/>
    <lineage>
        <taxon>Eukaryota</taxon>
        <taxon>Fungi</taxon>
        <taxon>Dikarya</taxon>
        <taxon>Ascomycota</taxon>
        <taxon>Pezizomycotina</taxon>
        <taxon>Eurotiomycetes</taxon>
        <taxon>Eurotiomycetidae</taxon>
        <taxon>Eurotiales</taxon>
        <taxon>Aspergillaceae</taxon>
        <taxon>Aspergillus</taxon>
        <taxon>Aspergillus subgen. Nidulantes</taxon>
    </lineage>
</organism>
<accession>A0A0U5GV46</accession>